<gene>
    <name evidence="1" type="ORF">S06H3_67142</name>
</gene>
<feature type="non-terminal residue" evidence="1">
    <location>
        <position position="32"/>
    </location>
</feature>
<reference evidence="1" key="1">
    <citation type="journal article" date="2014" name="Front. Microbiol.">
        <title>High frequency of phylogenetically diverse reductive dehalogenase-homologous genes in deep subseafloor sedimentary metagenomes.</title>
        <authorList>
            <person name="Kawai M."/>
            <person name="Futagami T."/>
            <person name="Toyoda A."/>
            <person name="Takaki Y."/>
            <person name="Nishi S."/>
            <person name="Hori S."/>
            <person name="Arai W."/>
            <person name="Tsubouchi T."/>
            <person name="Morono Y."/>
            <person name="Uchiyama I."/>
            <person name="Ito T."/>
            <person name="Fujiyama A."/>
            <person name="Inagaki F."/>
            <person name="Takami H."/>
        </authorList>
    </citation>
    <scope>NUCLEOTIDE SEQUENCE</scope>
    <source>
        <strain evidence="1">Expedition CK06-06</strain>
    </source>
</reference>
<protein>
    <submittedName>
        <fullName evidence="1">Uncharacterized protein</fullName>
    </submittedName>
</protein>
<comment type="caution">
    <text evidence="1">The sequence shown here is derived from an EMBL/GenBank/DDBJ whole genome shotgun (WGS) entry which is preliminary data.</text>
</comment>
<accession>X1RMW4</accession>
<dbReference type="InterPro" id="IPR015422">
    <property type="entry name" value="PyrdxlP-dep_Trfase_small"/>
</dbReference>
<dbReference type="AlphaFoldDB" id="X1RMW4"/>
<sequence length="32" mass="3614">ESEKLVENATNVGAYFMKELQELKSRSKIVGD</sequence>
<organism evidence="1">
    <name type="scientific">marine sediment metagenome</name>
    <dbReference type="NCBI Taxonomy" id="412755"/>
    <lineage>
        <taxon>unclassified sequences</taxon>
        <taxon>metagenomes</taxon>
        <taxon>ecological metagenomes</taxon>
    </lineage>
</organism>
<dbReference type="Gene3D" id="3.90.1150.10">
    <property type="entry name" value="Aspartate Aminotransferase, domain 1"/>
    <property type="match status" value="1"/>
</dbReference>
<feature type="non-terminal residue" evidence="1">
    <location>
        <position position="1"/>
    </location>
</feature>
<name>X1RMW4_9ZZZZ</name>
<dbReference type="EMBL" id="BARV01046276">
    <property type="protein sequence ID" value="GAI64490.1"/>
    <property type="molecule type" value="Genomic_DNA"/>
</dbReference>
<proteinExistence type="predicted"/>
<evidence type="ECO:0000313" key="1">
    <source>
        <dbReference type="EMBL" id="GAI64490.1"/>
    </source>
</evidence>